<dbReference type="InterPro" id="IPR036396">
    <property type="entry name" value="Cyt_P450_sf"/>
</dbReference>
<dbReference type="InterPro" id="IPR050121">
    <property type="entry name" value="Cytochrome_P450_monoxygenase"/>
</dbReference>
<dbReference type="AlphaFoldDB" id="A0AAW0Q5Y3"/>
<evidence type="ECO:0000256" key="1">
    <source>
        <dbReference type="ARBA" id="ARBA00022617"/>
    </source>
</evidence>
<organism evidence="4 5">
    <name type="scientific">Apiospora kogelbergensis</name>
    <dbReference type="NCBI Taxonomy" id="1337665"/>
    <lineage>
        <taxon>Eukaryota</taxon>
        <taxon>Fungi</taxon>
        <taxon>Dikarya</taxon>
        <taxon>Ascomycota</taxon>
        <taxon>Pezizomycotina</taxon>
        <taxon>Sordariomycetes</taxon>
        <taxon>Xylariomycetidae</taxon>
        <taxon>Amphisphaeriales</taxon>
        <taxon>Apiosporaceae</taxon>
        <taxon>Apiospora</taxon>
    </lineage>
</organism>
<dbReference type="Pfam" id="PF00067">
    <property type="entry name" value="p450"/>
    <property type="match status" value="1"/>
</dbReference>
<dbReference type="SUPFAM" id="SSF48264">
    <property type="entry name" value="Cytochrome P450"/>
    <property type="match status" value="1"/>
</dbReference>
<evidence type="ECO:0000256" key="2">
    <source>
        <dbReference type="ARBA" id="ARBA00022723"/>
    </source>
</evidence>
<evidence type="ECO:0000256" key="3">
    <source>
        <dbReference type="ARBA" id="ARBA00023004"/>
    </source>
</evidence>
<keyword evidence="3" id="KW-0408">Iron</keyword>
<keyword evidence="5" id="KW-1185">Reference proteome</keyword>
<dbReference type="Gene3D" id="1.10.630.10">
    <property type="entry name" value="Cytochrome P450"/>
    <property type="match status" value="1"/>
</dbReference>
<dbReference type="PANTHER" id="PTHR24305:SF226">
    <property type="entry name" value="CYTOCHROME P450 MONOOXYGENASE"/>
    <property type="match status" value="1"/>
</dbReference>
<keyword evidence="2" id="KW-0479">Metal-binding</keyword>
<proteinExistence type="predicted"/>
<reference evidence="4 5" key="1">
    <citation type="submission" date="2023-01" db="EMBL/GenBank/DDBJ databases">
        <title>Analysis of 21 Apiospora genomes using comparative genomics revels a genus with tremendous synthesis potential of carbohydrate active enzymes and secondary metabolites.</title>
        <authorList>
            <person name="Sorensen T."/>
        </authorList>
    </citation>
    <scope>NUCLEOTIDE SEQUENCE [LARGE SCALE GENOMIC DNA]</scope>
    <source>
        <strain evidence="4 5">CBS 117206</strain>
    </source>
</reference>
<dbReference type="GO" id="GO:0004497">
    <property type="term" value="F:monooxygenase activity"/>
    <property type="evidence" value="ECO:0007669"/>
    <property type="project" value="InterPro"/>
</dbReference>
<protein>
    <submittedName>
        <fullName evidence="4">Isotrichodermin C-15 hydroxylase</fullName>
    </submittedName>
</protein>
<comment type="caution">
    <text evidence="4">The sequence shown here is derived from an EMBL/GenBank/DDBJ whole genome shotgun (WGS) entry which is preliminary data.</text>
</comment>
<gene>
    <name evidence="4" type="ORF">PG999_014725</name>
</gene>
<accession>A0AAW0Q5Y3</accession>
<dbReference type="Proteomes" id="UP001392437">
    <property type="component" value="Unassembled WGS sequence"/>
</dbReference>
<dbReference type="PANTHER" id="PTHR24305">
    <property type="entry name" value="CYTOCHROME P450"/>
    <property type="match status" value="1"/>
</dbReference>
<name>A0AAW0Q5Y3_9PEZI</name>
<sequence>MGFFVSNISQHFPIFHKVHTNWVFDYIFYETQEKFSRLLETMVRSRLALDTHAVPDFFSFVAEELPGEATKTRDSVIWKEALVFMAAGADSMTTAMTATFFYLSRNRACYTRLAREIRSAFASSDEIRGGPQLAGCCYLRACIDEALRMSPPAPTSLWRQQVATDKEPLFIDGHYIPRGVIIGVNLYALGHNPSLFPQPFLYKPERWLTADDSTPGISPAAPVEESRKSMQEAFSAFSIGPRNYIGRPLAYLEMSIVLAKTLWHFDFETVAGPLGAVGEARDRGRPQEFCTWDIFNSTHDGPYLVFNPRESAPFNEDLGFTQDKE</sequence>
<dbReference type="EMBL" id="JAQQWP010000013">
    <property type="protein sequence ID" value="KAK8092526.1"/>
    <property type="molecule type" value="Genomic_DNA"/>
</dbReference>
<evidence type="ECO:0000313" key="4">
    <source>
        <dbReference type="EMBL" id="KAK8092526.1"/>
    </source>
</evidence>
<dbReference type="GO" id="GO:0020037">
    <property type="term" value="F:heme binding"/>
    <property type="evidence" value="ECO:0007669"/>
    <property type="project" value="InterPro"/>
</dbReference>
<dbReference type="GO" id="GO:0005506">
    <property type="term" value="F:iron ion binding"/>
    <property type="evidence" value="ECO:0007669"/>
    <property type="project" value="InterPro"/>
</dbReference>
<dbReference type="GO" id="GO:0016705">
    <property type="term" value="F:oxidoreductase activity, acting on paired donors, with incorporation or reduction of molecular oxygen"/>
    <property type="evidence" value="ECO:0007669"/>
    <property type="project" value="InterPro"/>
</dbReference>
<dbReference type="InterPro" id="IPR001128">
    <property type="entry name" value="Cyt_P450"/>
</dbReference>
<keyword evidence="1" id="KW-0349">Heme</keyword>
<evidence type="ECO:0000313" key="5">
    <source>
        <dbReference type="Proteomes" id="UP001392437"/>
    </source>
</evidence>